<comment type="caution">
    <text evidence="2">The sequence shown here is derived from an EMBL/GenBank/DDBJ whole genome shotgun (WGS) entry which is preliminary data.</text>
</comment>
<evidence type="ECO:0000313" key="2">
    <source>
        <dbReference type="EMBL" id="GMH59691.1"/>
    </source>
</evidence>
<organism evidence="2 3">
    <name type="scientific">Triparma strigata</name>
    <dbReference type="NCBI Taxonomy" id="1606541"/>
    <lineage>
        <taxon>Eukaryota</taxon>
        <taxon>Sar</taxon>
        <taxon>Stramenopiles</taxon>
        <taxon>Ochrophyta</taxon>
        <taxon>Bolidophyceae</taxon>
        <taxon>Parmales</taxon>
        <taxon>Triparmaceae</taxon>
        <taxon>Triparma</taxon>
    </lineage>
</organism>
<accession>A0A9W6ZUA9</accession>
<dbReference type="Proteomes" id="UP001165085">
    <property type="component" value="Unassembled WGS sequence"/>
</dbReference>
<reference evidence="3" key="1">
    <citation type="journal article" date="2023" name="Commun. Biol.">
        <title>Genome analysis of Parmales, the sister group of diatoms, reveals the evolutionary specialization of diatoms from phago-mixotrophs to photoautotrophs.</title>
        <authorList>
            <person name="Ban H."/>
            <person name="Sato S."/>
            <person name="Yoshikawa S."/>
            <person name="Yamada K."/>
            <person name="Nakamura Y."/>
            <person name="Ichinomiya M."/>
            <person name="Sato N."/>
            <person name="Blanc-Mathieu R."/>
            <person name="Endo H."/>
            <person name="Kuwata A."/>
            <person name="Ogata H."/>
        </authorList>
    </citation>
    <scope>NUCLEOTIDE SEQUENCE [LARGE SCALE GENOMIC DNA]</scope>
    <source>
        <strain evidence="3">NIES 3701</strain>
    </source>
</reference>
<dbReference type="AlphaFoldDB" id="A0A9W6ZUA9"/>
<evidence type="ECO:0000313" key="3">
    <source>
        <dbReference type="Proteomes" id="UP001165085"/>
    </source>
</evidence>
<proteinExistence type="predicted"/>
<gene>
    <name evidence="2" type="ORF">TrST_g2984</name>
</gene>
<evidence type="ECO:0000256" key="1">
    <source>
        <dbReference type="SAM" id="MobiDB-lite"/>
    </source>
</evidence>
<dbReference type="EMBL" id="BRXY01000060">
    <property type="protein sequence ID" value="GMH59691.1"/>
    <property type="molecule type" value="Genomic_DNA"/>
</dbReference>
<sequence>MSDPDSMPSLEDIHQTGDLLSEDVPENDTASVTNNIIATTPPPPPLESTTTDDTLRAQAEAAVALSLGTLSPDGLLTQERVRAAILVACSVWTACVKVLTETAVKEFHDARVVEQVHSLQVPWEHHRW</sequence>
<feature type="compositionally biased region" description="Polar residues" evidence="1">
    <location>
        <begin position="28"/>
        <end position="38"/>
    </location>
</feature>
<protein>
    <submittedName>
        <fullName evidence="2">Uncharacterized protein</fullName>
    </submittedName>
</protein>
<keyword evidence="3" id="KW-1185">Reference proteome</keyword>
<feature type="region of interest" description="Disordered" evidence="1">
    <location>
        <begin position="1"/>
        <end position="51"/>
    </location>
</feature>
<name>A0A9W6ZUA9_9STRA</name>